<dbReference type="InParanoid" id="A0A316YJP0"/>
<dbReference type="GO" id="GO:0016787">
    <property type="term" value="F:hydrolase activity"/>
    <property type="evidence" value="ECO:0007669"/>
    <property type="project" value="UniProtKB-KW"/>
</dbReference>
<feature type="signal peptide" evidence="3">
    <location>
        <begin position="1"/>
        <end position="28"/>
    </location>
</feature>
<dbReference type="STRING" id="215250.A0A316YJP0"/>
<evidence type="ECO:0000256" key="2">
    <source>
        <dbReference type="ARBA" id="ARBA00022801"/>
    </source>
</evidence>
<dbReference type="Gene3D" id="3.40.50.1820">
    <property type="entry name" value="alpha/beta hydrolase"/>
    <property type="match status" value="1"/>
</dbReference>
<dbReference type="GeneID" id="37043899"/>
<organism evidence="5 6">
    <name type="scientific">Acaromyces ingoldii</name>
    <dbReference type="NCBI Taxonomy" id="215250"/>
    <lineage>
        <taxon>Eukaryota</taxon>
        <taxon>Fungi</taxon>
        <taxon>Dikarya</taxon>
        <taxon>Basidiomycota</taxon>
        <taxon>Ustilaginomycotina</taxon>
        <taxon>Exobasidiomycetes</taxon>
        <taxon>Exobasidiales</taxon>
        <taxon>Cryptobasidiaceae</taxon>
        <taxon>Acaromyces</taxon>
    </lineage>
</organism>
<dbReference type="SUPFAM" id="SSF53474">
    <property type="entry name" value="alpha/beta-Hydrolases"/>
    <property type="match status" value="1"/>
</dbReference>
<accession>A0A316YJP0</accession>
<dbReference type="AlphaFoldDB" id="A0A316YJP0"/>
<reference evidence="5 6" key="1">
    <citation type="journal article" date="2018" name="Mol. Biol. Evol.">
        <title>Broad Genomic Sampling Reveals a Smut Pathogenic Ancestry of the Fungal Clade Ustilaginomycotina.</title>
        <authorList>
            <person name="Kijpornyongpan T."/>
            <person name="Mondo S.J."/>
            <person name="Barry K."/>
            <person name="Sandor L."/>
            <person name="Lee J."/>
            <person name="Lipzen A."/>
            <person name="Pangilinan J."/>
            <person name="LaButti K."/>
            <person name="Hainaut M."/>
            <person name="Henrissat B."/>
            <person name="Grigoriev I.V."/>
            <person name="Spatafora J.W."/>
            <person name="Aime M.C."/>
        </authorList>
    </citation>
    <scope>NUCLEOTIDE SEQUENCE [LARGE SCALE GENOMIC DNA]</scope>
    <source>
        <strain evidence="5 6">MCA 4198</strain>
    </source>
</reference>
<keyword evidence="2 3" id="KW-0378">Hydrolase</keyword>
<proteinExistence type="inferred from homology"/>
<dbReference type="EC" id="3.1.1.-" evidence="3"/>
<evidence type="ECO:0000259" key="4">
    <source>
        <dbReference type="Pfam" id="PF00135"/>
    </source>
</evidence>
<comment type="similarity">
    <text evidence="1 3">Belongs to the type-B carboxylesterase/lipase family.</text>
</comment>
<feature type="chain" id="PRO_5016190567" description="Carboxylic ester hydrolase" evidence="3">
    <location>
        <begin position="29"/>
        <end position="600"/>
    </location>
</feature>
<dbReference type="InterPro" id="IPR019826">
    <property type="entry name" value="Carboxylesterase_B_AS"/>
</dbReference>
<evidence type="ECO:0000313" key="5">
    <source>
        <dbReference type="EMBL" id="PWN89024.1"/>
    </source>
</evidence>
<dbReference type="InterPro" id="IPR050309">
    <property type="entry name" value="Type-B_Carboxylest/Lipase"/>
</dbReference>
<dbReference type="RefSeq" id="XP_025376222.1">
    <property type="nucleotide sequence ID" value="XM_025521983.1"/>
</dbReference>
<evidence type="ECO:0000256" key="1">
    <source>
        <dbReference type="ARBA" id="ARBA00005964"/>
    </source>
</evidence>
<dbReference type="Proteomes" id="UP000245768">
    <property type="component" value="Unassembled WGS sequence"/>
</dbReference>
<evidence type="ECO:0000313" key="6">
    <source>
        <dbReference type="Proteomes" id="UP000245768"/>
    </source>
</evidence>
<dbReference type="Pfam" id="PF00135">
    <property type="entry name" value="COesterase"/>
    <property type="match status" value="1"/>
</dbReference>
<feature type="domain" description="Carboxylesterase type B" evidence="4">
    <location>
        <begin position="36"/>
        <end position="585"/>
    </location>
</feature>
<name>A0A316YJP0_9BASI</name>
<dbReference type="OrthoDB" id="408631at2759"/>
<dbReference type="PROSITE" id="PS00122">
    <property type="entry name" value="CARBOXYLESTERASE_B_1"/>
    <property type="match status" value="1"/>
</dbReference>
<dbReference type="InterPro" id="IPR029058">
    <property type="entry name" value="AB_hydrolase_fold"/>
</dbReference>
<dbReference type="InterPro" id="IPR002018">
    <property type="entry name" value="CarbesteraseB"/>
</dbReference>
<dbReference type="EMBL" id="KZ819637">
    <property type="protein sequence ID" value="PWN89024.1"/>
    <property type="molecule type" value="Genomic_DNA"/>
</dbReference>
<gene>
    <name evidence="5" type="ORF">FA10DRAFT_267627</name>
</gene>
<evidence type="ECO:0000256" key="3">
    <source>
        <dbReference type="RuleBase" id="RU361235"/>
    </source>
</evidence>
<keyword evidence="6" id="KW-1185">Reference proteome</keyword>
<protein>
    <recommendedName>
        <fullName evidence="3">Carboxylic ester hydrolase</fullName>
        <ecNumber evidence="3">3.1.1.-</ecNumber>
    </recommendedName>
</protein>
<sequence length="600" mass="64287">MRLIAVTVRALLVVVLAFVLGLVGLASSASTAAKSSATVKTKLGRVVGRSDYDGQHVFLGVPFGKQPQRFARPQLVEKSKGTIDATKYGASCPQPPGLDSTNHTSEDCLSLDIYVPDSAHQHVSPLPVMVYFYGGSFLVGSAGRYNGSALVGESIHAGAPVIVVTANYRLGPFGWLASKEVEDDQGAVLNAGLHDQRLALRWIHENIECFGGDPDKVTIWGQSAGAVSVALQLLHKGGDSEGLFRAAILHSGSQAVQPTFAASSPQIEARYQALAKLSNCSATPTQTTLDCLRKLDVDALTMAGAQAADQQQQTVMGGSLAFPPVRDAVFANGSPRALIDAGKTADVALLSGDVLDEGTIFTPASIVNSTIFQGLIASEASLDLRNASASTAEFLAKVLKFYPDVPELGSPYLNEPTASSAGTTGAQLANRTFTPLTTNQFKRVSSFSGDLFFESQRRSLLASYLRHHPNKPLYAYKFAQDDRNSPLSVEGASGSIPGYPLAEGVAHGSDLVYLFGPTVQRSSPGYDDKLARQMKRAWISFAAFLDPNKLETKHDWPKYAELGGKLMQWKGNNITVIPDTYRQESIEFLRSEEVVKQFTL</sequence>
<keyword evidence="3" id="KW-0732">Signal</keyword>
<dbReference type="PANTHER" id="PTHR11559">
    <property type="entry name" value="CARBOXYLESTERASE"/>
    <property type="match status" value="1"/>
</dbReference>